<proteinExistence type="predicted"/>
<name>A0A0J1FS70_9FIRM</name>
<dbReference type="EMBL" id="LDZY01000005">
    <property type="protein sequence ID" value="KLU66324.1"/>
    <property type="molecule type" value="Genomic_DNA"/>
</dbReference>
<accession>A0A0J1FS70</accession>
<dbReference type="RefSeq" id="WP_047809600.1">
    <property type="nucleotide sequence ID" value="NZ_LDZY01000005.1"/>
</dbReference>
<dbReference type="AlphaFoldDB" id="A0A0J1FS70"/>
<sequence length="184" mass="21540">MDANTKLIAVEEFNGKFKINEDYRPIAEALHAKFKELEYVPVKNILFIENMEDKRKKNNSVVYAQISKMPPKFEEIIYQVTGKYFEYMLEIFKENTYAMSREQIVALIYHELRHIQLVQKKDGPEIDIVAHEVEEWINMVEKLGLNWQGTMSQIPNLLADGVNWETIEGPMNLFPAETSLKLVK</sequence>
<evidence type="ECO:0000259" key="1">
    <source>
        <dbReference type="Pfam" id="PF18894"/>
    </source>
</evidence>
<dbReference type="InterPro" id="IPR043998">
    <property type="entry name" value="Put_Metallopep"/>
</dbReference>
<organism evidence="2 3">
    <name type="scientific">Desulfosporosinus acididurans</name>
    <dbReference type="NCBI Taxonomy" id="476652"/>
    <lineage>
        <taxon>Bacteria</taxon>
        <taxon>Bacillati</taxon>
        <taxon>Bacillota</taxon>
        <taxon>Clostridia</taxon>
        <taxon>Eubacteriales</taxon>
        <taxon>Desulfitobacteriaceae</taxon>
        <taxon>Desulfosporosinus</taxon>
    </lineage>
</organism>
<evidence type="ECO:0000313" key="2">
    <source>
        <dbReference type="EMBL" id="KLU66324.1"/>
    </source>
</evidence>
<dbReference type="PATRIC" id="fig|476652.3.peg.1780"/>
<comment type="caution">
    <text evidence="2">The sequence shown here is derived from an EMBL/GenBank/DDBJ whole genome shotgun (WGS) entry which is preliminary data.</text>
</comment>
<protein>
    <recommendedName>
        <fullName evidence="1">Putative phage metallopeptidase domain-containing protein</fullName>
    </recommendedName>
</protein>
<gene>
    <name evidence="2" type="ORF">DEAC_c17230</name>
</gene>
<dbReference type="Pfam" id="PF18894">
    <property type="entry name" value="PhageMetallopep"/>
    <property type="match status" value="1"/>
</dbReference>
<dbReference type="STRING" id="476652.DEAC_c17230"/>
<feature type="domain" description="Putative phage metallopeptidase" evidence="1">
    <location>
        <begin position="17"/>
        <end position="153"/>
    </location>
</feature>
<reference evidence="2 3" key="1">
    <citation type="submission" date="2015-06" db="EMBL/GenBank/DDBJ databases">
        <title>Draft genome of the moderately acidophilic sulfate reducer Candidatus Desulfosporosinus acididurans strain M1.</title>
        <authorList>
            <person name="Poehlein A."/>
            <person name="Petzsch P."/>
            <person name="Johnson B.D."/>
            <person name="Schloemann M."/>
            <person name="Daniel R."/>
            <person name="Muehling M."/>
        </authorList>
    </citation>
    <scope>NUCLEOTIDE SEQUENCE [LARGE SCALE GENOMIC DNA]</scope>
    <source>
        <strain evidence="2 3">M1</strain>
    </source>
</reference>
<evidence type="ECO:0000313" key="3">
    <source>
        <dbReference type="Proteomes" id="UP000036356"/>
    </source>
</evidence>
<keyword evidence="3" id="KW-1185">Reference proteome</keyword>
<dbReference type="Proteomes" id="UP000036356">
    <property type="component" value="Unassembled WGS sequence"/>
</dbReference>